<dbReference type="EMBL" id="MSFO01000003">
    <property type="protein sequence ID" value="PLB50243.1"/>
    <property type="molecule type" value="Genomic_DNA"/>
</dbReference>
<dbReference type="NCBIfam" id="TIGR02396">
    <property type="entry name" value="diverge_rpsU"/>
    <property type="match status" value="1"/>
</dbReference>
<dbReference type="UniPathway" id="UPA00232"/>
<keyword evidence="4 8" id="KW-0831">Ubiquinone biosynthesis</keyword>
<keyword evidence="7 8" id="KW-0496">Mitochondrion</keyword>
<name>A0A2I2GBI9_9EURO</name>
<dbReference type="RefSeq" id="XP_024705545.1">
    <property type="nucleotide sequence ID" value="XM_024845543.1"/>
</dbReference>
<evidence type="ECO:0000256" key="8">
    <source>
        <dbReference type="RuleBase" id="RU366063"/>
    </source>
</evidence>
<evidence type="ECO:0000256" key="1">
    <source>
        <dbReference type="ARBA" id="ARBA00004173"/>
    </source>
</evidence>
<evidence type="ECO:0000256" key="7">
    <source>
        <dbReference type="ARBA" id="ARBA00023128"/>
    </source>
</evidence>
<sequence>MAHPTLLSRSPSFLAPSRRCLFSLPASSSVAASQSRRLHRLSTTTTTSKSLQTNSPRLSNRLIPSNYSPSPRSYHSQHHPDPPVHEYTNSQTTILSAALRHIPQHGFTRDALTLGARDAGFLDVSVQLFPRAEFDLILFWLASRRGLLRASVDDGLLLPYADASVDQKIKVLLMERLRMNVDIRHQWQDALALMSLPSNVPLSLSELHALSDDVLNLAGDSSVDAAWYTKRLSVSAIFASAEVVMTREAPGSGLADTEAFVDRRVEDVKALGDKVSGVKQCLGFMGSTAVGLGRSWGLKI</sequence>
<evidence type="ECO:0000256" key="3">
    <source>
        <dbReference type="ARBA" id="ARBA00010766"/>
    </source>
</evidence>
<dbReference type="InterPro" id="IPR048674">
    <property type="entry name" value="COQ9_HTH"/>
</dbReference>
<dbReference type="PANTHER" id="PTHR21427">
    <property type="entry name" value="UBIQUINONE BIOSYNTHESIS PROTEIN COQ9, MITOCHONDRIAL"/>
    <property type="match status" value="1"/>
</dbReference>
<organism evidence="12 13">
    <name type="scientific">Aspergillus steynii IBT 23096</name>
    <dbReference type="NCBI Taxonomy" id="1392250"/>
    <lineage>
        <taxon>Eukaryota</taxon>
        <taxon>Fungi</taxon>
        <taxon>Dikarya</taxon>
        <taxon>Ascomycota</taxon>
        <taxon>Pezizomycotina</taxon>
        <taxon>Eurotiomycetes</taxon>
        <taxon>Eurotiomycetidae</taxon>
        <taxon>Eurotiales</taxon>
        <taxon>Aspergillaceae</taxon>
        <taxon>Aspergillus</taxon>
        <taxon>Aspergillus subgen. Circumdati</taxon>
    </lineage>
</organism>
<dbReference type="Proteomes" id="UP000234275">
    <property type="component" value="Unassembled WGS sequence"/>
</dbReference>
<dbReference type="GO" id="GO:0008289">
    <property type="term" value="F:lipid binding"/>
    <property type="evidence" value="ECO:0007669"/>
    <property type="project" value="UniProtKB-UniRule"/>
</dbReference>
<dbReference type="Pfam" id="PF21392">
    <property type="entry name" value="COQ9_N"/>
    <property type="match status" value="1"/>
</dbReference>
<gene>
    <name evidence="12" type="ORF">P170DRAFT_380747</name>
</gene>
<evidence type="ECO:0000256" key="9">
    <source>
        <dbReference type="SAM" id="MobiDB-lite"/>
    </source>
</evidence>
<evidence type="ECO:0000256" key="5">
    <source>
        <dbReference type="ARBA" id="ARBA00022946"/>
    </source>
</evidence>
<dbReference type="GO" id="GO:0006744">
    <property type="term" value="P:ubiquinone biosynthetic process"/>
    <property type="evidence" value="ECO:0007669"/>
    <property type="project" value="UniProtKB-UniRule"/>
</dbReference>
<keyword evidence="5" id="KW-0809">Transit peptide</keyword>
<dbReference type="OrthoDB" id="619536at2759"/>
<evidence type="ECO:0000259" key="10">
    <source>
        <dbReference type="Pfam" id="PF08511"/>
    </source>
</evidence>
<comment type="function">
    <text evidence="8">Membrane-associated protein that warps the membrane surface to access and bind aromatic isoprenes with high specificity, including ubiquinone (CoQ) isoprene intermediates and presents them directly to Coq7, therefore facilitating the Coq7-mediated hydroxylase step. Participates in the biosynthesis of coenzyme Q, also named ubiquinone, an essential lipid-soluble electron transporter for aerobic cellular respiration.</text>
</comment>
<evidence type="ECO:0000313" key="12">
    <source>
        <dbReference type="EMBL" id="PLB50243.1"/>
    </source>
</evidence>
<dbReference type="GeneID" id="36553242"/>
<dbReference type="Gene3D" id="1.10.357.10">
    <property type="entry name" value="Tetracycline Repressor, domain 2"/>
    <property type="match status" value="1"/>
</dbReference>
<reference evidence="12 13" key="1">
    <citation type="submission" date="2016-12" db="EMBL/GenBank/DDBJ databases">
        <title>The genomes of Aspergillus section Nigri reveals drivers in fungal speciation.</title>
        <authorList>
            <consortium name="DOE Joint Genome Institute"/>
            <person name="Vesth T.C."/>
            <person name="Nybo J."/>
            <person name="Theobald S."/>
            <person name="Brandl J."/>
            <person name="Frisvad J.C."/>
            <person name="Nielsen K.F."/>
            <person name="Lyhne E.K."/>
            <person name="Kogle M.E."/>
            <person name="Kuo A."/>
            <person name="Riley R."/>
            <person name="Clum A."/>
            <person name="Nolan M."/>
            <person name="Lipzen A."/>
            <person name="Salamov A."/>
            <person name="Henrissat B."/>
            <person name="Wiebenga A."/>
            <person name="De Vries R.P."/>
            <person name="Grigoriev I.V."/>
            <person name="Mortensen U.H."/>
            <person name="Andersen M.R."/>
            <person name="Baker S.E."/>
        </authorList>
    </citation>
    <scope>NUCLEOTIDE SEQUENCE [LARGE SCALE GENOMIC DNA]</scope>
    <source>
        <strain evidence="12 13">IBT 23096</strain>
    </source>
</reference>
<dbReference type="VEuPathDB" id="FungiDB:P170DRAFT_380747"/>
<dbReference type="STRING" id="1392250.A0A2I2GBI9"/>
<proteinExistence type="inferred from homology"/>
<dbReference type="PANTHER" id="PTHR21427:SF19">
    <property type="entry name" value="UBIQUINONE BIOSYNTHESIS PROTEIN COQ9, MITOCHONDRIAL"/>
    <property type="match status" value="1"/>
</dbReference>
<comment type="caution">
    <text evidence="12">The sequence shown here is derived from an EMBL/GenBank/DDBJ whole genome shotgun (WGS) entry which is preliminary data.</text>
</comment>
<evidence type="ECO:0000313" key="13">
    <source>
        <dbReference type="Proteomes" id="UP000234275"/>
    </source>
</evidence>
<keyword evidence="12" id="KW-0830">Ubiquinone</keyword>
<dbReference type="InterPro" id="IPR013718">
    <property type="entry name" value="COQ9_C"/>
</dbReference>
<feature type="region of interest" description="Disordered" evidence="9">
    <location>
        <begin position="33"/>
        <end position="87"/>
    </location>
</feature>
<keyword evidence="6 8" id="KW-0446">Lipid-binding</keyword>
<keyword evidence="13" id="KW-1185">Reference proteome</keyword>
<feature type="domain" description="COQ9 C-terminal" evidence="10">
    <location>
        <begin position="200"/>
        <end position="272"/>
    </location>
</feature>
<dbReference type="FunFam" id="1.10.357.10:FF:000004">
    <property type="entry name" value="Ubiquinone biosynthesis protein COQ9, mitochondrial"/>
    <property type="match status" value="1"/>
</dbReference>
<accession>A0A2I2GBI9</accession>
<dbReference type="Pfam" id="PF08511">
    <property type="entry name" value="COQ9"/>
    <property type="match status" value="1"/>
</dbReference>
<evidence type="ECO:0000259" key="11">
    <source>
        <dbReference type="Pfam" id="PF21392"/>
    </source>
</evidence>
<comment type="subcellular location">
    <subcellularLocation>
        <location evidence="1 8">Mitochondrion</location>
    </subcellularLocation>
</comment>
<dbReference type="InterPro" id="IPR012762">
    <property type="entry name" value="Ubiq_biosynth_COQ9"/>
</dbReference>
<dbReference type="GO" id="GO:0005743">
    <property type="term" value="C:mitochondrial inner membrane"/>
    <property type="evidence" value="ECO:0007669"/>
    <property type="project" value="TreeGrafter"/>
</dbReference>
<comment type="similarity">
    <text evidence="3 8">Belongs to the COQ9 family.</text>
</comment>
<dbReference type="AlphaFoldDB" id="A0A2I2GBI9"/>
<feature type="domain" description="Ubiquinone biosynthesis protein COQ9 HTH" evidence="11">
    <location>
        <begin position="91"/>
        <end position="116"/>
    </location>
</feature>
<evidence type="ECO:0000256" key="6">
    <source>
        <dbReference type="ARBA" id="ARBA00023121"/>
    </source>
</evidence>
<comment type="pathway">
    <text evidence="2 8">Cofactor biosynthesis; ubiquinone biosynthesis.</text>
</comment>
<feature type="compositionally biased region" description="Polar residues" evidence="9">
    <location>
        <begin position="56"/>
        <end position="74"/>
    </location>
</feature>
<evidence type="ECO:0000256" key="2">
    <source>
        <dbReference type="ARBA" id="ARBA00004749"/>
    </source>
</evidence>
<evidence type="ECO:0000256" key="4">
    <source>
        <dbReference type="ARBA" id="ARBA00022688"/>
    </source>
</evidence>
<feature type="compositionally biased region" description="Low complexity" evidence="9">
    <location>
        <begin position="33"/>
        <end position="55"/>
    </location>
</feature>
<protein>
    <recommendedName>
        <fullName evidence="8">Ubiquinone biosynthesis protein</fullName>
    </recommendedName>
</protein>